<evidence type="ECO:0000256" key="1">
    <source>
        <dbReference type="ARBA" id="ARBA00004196"/>
    </source>
</evidence>
<sequence length="404" mass="39280">MKISKPMLVNSILGVVVAGAIAGSLLLILPAQASTDTEATQLTTTVQQGPVSTTISASGSIAAVQEVSASFAVSGTIASVDVALGDTVTAGQKLGTLDTTDLSAAVSEASSSLSSAYADRTSANTALAKAKKDATSSDPSVSQNASQAASSARSQLSSAEEKITTAAKQVAAAKADLADATLKAPIAGLVIAVNGTVGGSSSSTGGAESTTTGFVTIADVTKMTMTAAIAEADIADVEVGQTADVTFPALTDASTTATVTAIAPTATASNSVVTYATTITLDEVPEGLRLGQTAAVAITTVTSADDALYLPTAAITTASDGTSTVDVIGDDGESTTTTVELGVVGDQGTEITSGLEVGQEVVLGEVAAATDDATTTDNQQQGGGFGGGTGSFPGGGTPPTGGNR</sequence>
<feature type="region of interest" description="Disordered" evidence="4">
    <location>
        <begin position="129"/>
        <end position="156"/>
    </location>
</feature>
<dbReference type="GO" id="GO:0016020">
    <property type="term" value="C:membrane"/>
    <property type="evidence" value="ECO:0007669"/>
    <property type="project" value="InterPro"/>
</dbReference>
<evidence type="ECO:0000256" key="3">
    <source>
        <dbReference type="ARBA" id="ARBA00023054"/>
    </source>
</evidence>
<evidence type="ECO:0000256" key="4">
    <source>
        <dbReference type="SAM" id="MobiDB-lite"/>
    </source>
</evidence>
<feature type="signal peptide" evidence="5">
    <location>
        <begin position="1"/>
        <end position="33"/>
    </location>
</feature>
<dbReference type="Pfam" id="PF25967">
    <property type="entry name" value="RND-MFP_C"/>
    <property type="match status" value="1"/>
</dbReference>
<dbReference type="EMBL" id="SISG01000001">
    <property type="protein sequence ID" value="TBN57932.1"/>
    <property type="molecule type" value="Genomic_DNA"/>
</dbReference>
<dbReference type="GO" id="GO:0030313">
    <property type="term" value="C:cell envelope"/>
    <property type="evidence" value="ECO:0007669"/>
    <property type="project" value="UniProtKB-SubCell"/>
</dbReference>
<accession>A0A4Q9GSF3</accession>
<feature type="compositionally biased region" description="Low complexity" evidence="4">
    <location>
        <begin position="140"/>
        <end position="156"/>
    </location>
</feature>
<evidence type="ECO:0000313" key="9">
    <source>
        <dbReference type="Proteomes" id="UP000294194"/>
    </source>
</evidence>
<comment type="caution">
    <text evidence="8">The sequence shown here is derived from an EMBL/GenBank/DDBJ whole genome shotgun (WGS) entry which is preliminary data.</text>
</comment>
<feature type="region of interest" description="Disordered" evidence="4">
    <location>
        <begin position="374"/>
        <end position="404"/>
    </location>
</feature>
<dbReference type="GO" id="GO:0022857">
    <property type="term" value="F:transmembrane transporter activity"/>
    <property type="evidence" value="ECO:0007669"/>
    <property type="project" value="InterPro"/>
</dbReference>
<feature type="domain" description="YknX-like beta-barrel" evidence="7">
    <location>
        <begin position="224"/>
        <end position="298"/>
    </location>
</feature>
<evidence type="ECO:0000256" key="5">
    <source>
        <dbReference type="SAM" id="SignalP"/>
    </source>
</evidence>
<comment type="subcellular location">
    <subcellularLocation>
        <location evidence="1">Cell envelope</location>
    </subcellularLocation>
</comment>
<name>A0A4Q9GSF3_9MICO</name>
<evidence type="ECO:0000259" key="7">
    <source>
        <dbReference type="Pfam" id="PF25990"/>
    </source>
</evidence>
<gene>
    <name evidence="8" type="ORF">EYE40_11285</name>
</gene>
<dbReference type="Gene3D" id="2.40.30.170">
    <property type="match status" value="1"/>
</dbReference>
<evidence type="ECO:0000259" key="6">
    <source>
        <dbReference type="Pfam" id="PF25967"/>
    </source>
</evidence>
<proteinExistence type="inferred from homology"/>
<keyword evidence="3" id="KW-0175">Coiled coil</keyword>
<reference evidence="9" key="1">
    <citation type="submission" date="2019-02" db="EMBL/GenBank/DDBJ databases">
        <title>Glaciihabitans arcticus sp. nov., a psychrotolerant bacterium isolated from polar soil.</title>
        <authorList>
            <person name="Dahal R.H."/>
        </authorList>
    </citation>
    <scope>NUCLEOTIDE SEQUENCE [LARGE SCALE GENOMIC DNA]</scope>
    <source>
        <strain evidence="9">RP-3-7</strain>
    </source>
</reference>
<keyword evidence="5" id="KW-0732">Signal</keyword>
<dbReference type="Gene3D" id="6.20.50.140">
    <property type="match status" value="1"/>
</dbReference>
<keyword evidence="9" id="KW-1185">Reference proteome</keyword>
<dbReference type="InterPro" id="IPR006143">
    <property type="entry name" value="RND_pump_MFP"/>
</dbReference>
<comment type="similarity">
    <text evidence="2">Belongs to the membrane fusion protein (MFP) (TC 8.A.1) family.</text>
</comment>
<feature type="chain" id="PRO_5020444473" evidence="5">
    <location>
        <begin position="34"/>
        <end position="404"/>
    </location>
</feature>
<protein>
    <submittedName>
        <fullName evidence="8">Efflux RND transporter periplasmic adaptor subunit</fullName>
    </submittedName>
</protein>
<dbReference type="AlphaFoldDB" id="A0A4Q9GSF3"/>
<dbReference type="InterPro" id="IPR050465">
    <property type="entry name" value="UPF0194_transport"/>
</dbReference>
<feature type="compositionally biased region" description="Gly residues" evidence="4">
    <location>
        <begin position="381"/>
        <end position="404"/>
    </location>
</feature>
<dbReference type="Proteomes" id="UP000294194">
    <property type="component" value="Unassembled WGS sequence"/>
</dbReference>
<organism evidence="8 9">
    <name type="scientific">Glaciihabitans arcticus</name>
    <dbReference type="NCBI Taxonomy" id="2668039"/>
    <lineage>
        <taxon>Bacteria</taxon>
        <taxon>Bacillati</taxon>
        <taxon>Actinomycetota</taxon>
        <taxon>Actinomycetes</taxon>
        <taxon>Micrococcales</taxon>
        <taxon>Microbacteriaceae</taxon>
        <taxon>Glaciihabitans</taxon>
    </lineage>
</organism>
<dbReference type="SUPFAM" id="SSF111369">
    <property type="entry name" value="HlyD-like secretion proteins"/>
    <property type="match status" value="1"/>
</dbReference>
<dbReference type="Gene3D" id="2.40.50.100">
    <property type="match status" value="1"/>
</dbReference>
<dbReference type="PANTHER" id="PTHR32347:SF23">
    <property type="entry name" value="BLL5650 PROTEIN"/>
    <property type="match status" value="1"/>
</dbReference>
<feature type="domain" description="Multidrug resistance protein MdtA-like C-terminal permuted SH3" evidence="6">
    <location>
        <begin position="306"/>
        <end position="365"/>
    </location>
</feature>
<evidence type="ECO:0000313" key="8">
    <source>
        <dbReference type="EMBL" id="TBN57932.1"/>
    </source>
</evidence>
<dbReference type="NCBIfam" id="TIGR01730">
    <property type="entry name" value="RND_mfp"/>
    <property type="match status" value="1"/>
</dbReference>
<dbReference type="Pfam" id="PF25990">
    <property type="entry name" value="Beta-barrel_YknX"/>
    <property type="match status" value="1"/>
</dbReference>
<dbReference type="InterPro" id="IPR058627">
    <property type="entry name" value="MdtA-like_C"/>
</dbReference>
<dbReference type="InterPro" id="IPR058636">
    <property type="entry name" value="Beta-barrel_YknX"/>
</dbReference>
<dbReference type="PANTHER" id="PTHR32347">
    <property type="entry name" value="EFFLUX SYSTEM COMPONENT YKNX-RELATED"/>
    <property type="match status" value="1"/>
</dbReference>
<dbReference type="RefSeq" id="WP_130982041.1">
    <property type="nucleotide sequence ID" value="NZ_SISG01000001.1"/>
</dbReference>
<evidence type="ECO:0000256" key="2">
    <source>
        <dbReference type="ARBA" id="ARBA00009477"/>
    </source>
</evidence>